<name>A0ABX0JVS2_9PROT</name>
<feature type="region of interest" description="Disordered" evidence="1">
    <location>
        <begin position="19"/>
        <end position="61"/>
    </location>
</feature>
<reference evidence="3 4" key="1">
    <citation type="journal article" date="2020" name="Int. J. Syst. Evol. Microbiol.">
        <title>Novel acetic acid bacteria from cider fermentations: Acetobacter conturbans sp. nov. and Acetobacter fallax sp. nov.</title>
        <authorList>
            <person name="Sombolestani A.S."/>
            <person name="Cleenwerck I."/>
            <person name="Cnockaert M."/>
            <person name="Borremans W."/>
            <person name="Wieme A.D."/>
            <person name="De Vuyst L."/>
            <person name="Vandamme P."/>
        </authorList>
    </citation>
    <scope>NUCLEOTIDE SEQUENCE [LARGE SCALE GENOMIC DNA]</scope>
    <source>
        <strain evidence="3 4">LMG 30640</strain>
    </source>
</reference>
<dbReference type="PROSITE" id="PS51257">
    <property type="entry name" value="PROKAR_LIPOPROTEIN"/>
    <property type="match status" value="1"/>
</dbReference>
<sequence>MKNLLMSLAATAALSACALPKEDGGGSAQPPSGAGMGSQPGMPTSGLSGSAQGGGMATPDQ</sequence>
<evidence type="ECO:0000313" key="3">
    <source>
        <dbReference type="EMBL" id="NHN86616.1"/>
    </source>
</evidence>
<keyword evidence="4" id="KW-1185">Reference proteome</keyword>
<proteinExistence type="predicted"/>
<gene>
    <name evidence="3" type="ORF">GOB93_18575</name>
</gene>
<evidence type="ECO:0000256" key="2">
    <source>
        <dbReference type="SAM" id="SignalP"/>
    </source>
</evidence>
<organism evidence="3 4">
    <name type="scientific">Acetobacter musti</name>
    <dbReference type="NCBI Taxonomy" id="864732"/>
    <lineage>
        <taxon>Bacteria</taxon>
        <taxon>Pseudomonadati</taxon>
        <taxon>Pseudomonadota</taxon>
        <taxon>Alphaproteobacteria</taxon>
        <taxon>Acetobacterales</taxon>
        <taxon>Acetobacteraceae</taxon>
        <taxon>Acetobacter</taxon>
    </lineage>
</organism>
<feature type="compositionally biased region" description="Gly residues" evidence="1">
    <location>
        <begin position="51"/>
        <end position="61"/>
    </location>
</feature>
<feature type="compositionally biased region" description="Polar residues" evidence="1">
    <location>
        <begin position="41"/>
        <end position="50"/>
    </location>
</feature>
<dbReference type="RefSeq" id="WP_173584945.1">
    <property type="nucleotide sequence ID" value="NZ_WOTB01000041.1"/>
</dbReference>
<protein>
    <recommendedName>
        <fullName evidence="5">Lipoprotein</fullName>
    </recommendedName>
</protein>
<keyword evidence="2" id="KW-0732">Signal</keyword>
<comment type="caution">
    <text evidence="3">The sequence shown here is derived from an EMBL/GenBank/DDBJ whole genome shotgun (WGS) entry which is preliminary data.</text>
</comment>
<evidence type="ECO:0000256" key="1">
    <source>
        <dbReference type="SAM" id="MobiDB-lite"/>
    </source>
</evidence>
<dbReference type="EMBL" id="WOTB01000041">
    <property type="protein sequence ID" value="NHN86616.1"/>
    <property type="molecule type" value="Genomic_DNA"/>
</dbReference>
<accession>A0ABX0JVS2</accession>
<feature type="chain" id="PRO_5047229259" description="Lipoprotein" evidence="2">
    <location>
        <begin position="19"/>
        <end position="61"/>
    </location>
</feature>
<dbReference type="Proteomes" id="UP000635278">
    <property type="component" value="Unassembled WGS sequence"/>
</dbReference>
<evidence type="ECO:0008006" key="5">
    <source>
        <dbReference type="Google" id="ProtNLM"/>
    </source>
</evidence>
<evidence type="ECO:0000313" key="4">
    <source>
        <dbReference type="Proteomes" id="UP000635278"/>
    </source>
</evidence>
<feature type="signal peptide" evidence="2">
    <location>
        <begin position="1"/>
        <end position="18"/>
    </location>
</feature>